<evidence type="ECO:0000256" key="1">
    <source>
        <dbReference type="SAM" id="Phobius"/>
    </source>
</evidence>
<name>A0ABT3JM96_9FLAO</name>
<evidence type="ECO:0000313" key="3">
    <source>
        <dbReference type="Proteomes" id="UP001209107"/>
    </source>
</evidence>
<dbReference type="EMBL" id="JAPCHZ010000002">
    <property type="protein sequence ID" value="MCW4451902.1"/>
    <property type="molecule type" value="Genomic_DNA"/>
</dbReference>
<proteinExistence type="predicted"/>
<reference evidence="2 3" key="1">
    <citation type="submission" date="2022-10" db="EMBL/GenBank/DDBJ databases">
        <title>Kaistella sp. BT-6-1-3.</title>
        <authorList>
            <person name="Ai J."/>
            <person name="Deng Z."/>
        </authorList>
    </citation>
    <scope>NUCLEOTIDE SEQUENCE [LARGE SCALE GENOMIC DNA]</scope>
    <source>
        <strain evidence="2 3">BT6-1-3</strain>
    </source>
</reference>
<protein>
    <recommendedName>
        <fullName evidence="4">EpsG family protein</fullName>
    </recommendedName>
</protein>
<dbReference type="Proteomes" id="UP001209107">
    <property type="component" value="Unassembled WGS sequence"/>
</dbReference>
<comment type="caution">
    <text evidence="2">The sequence shown here is derived from an EMBL/GenBank/DDBJ whole genome shotgun (WGS) entry which is preliminary data.</text>
</comment>
<keyword evidence="1" id="KW-0472">Membrane</keyword>
<feature type="transmembrane region" description="Helical" evidence="1">
    <location>
        <begin position="149"/>
        <end position="166"/>
    </location>
</feature>
<keyword evidence="1" id="KW-0812">Transmembrane</keyword>
<feature type="transmembrane region" description="Helical" evidence="1">
    <location>
        <begin position="173"/>
        <end position="200"/>
    </location>
</feature>
<keyword evidence="1" id="KW-1133">Transmembrane helix</keyword>
<dbReference type="RefSeq" id="WP_265144058.1">
    <property type="nucleotide sequence ID" value="NZ_JAPCHZ010000002.1"/>
</dbReference>
<feature type="transmembrane region" description="Helical" evidence="1">
    <location>
        <begin position="212"/>
        <end position="232"/>
    </location>
</feature>
<feature type="transmembrane region" description="Helical" evidence="1">
    <location>
        <begin position="90"/>
        <end position="113"/>
    </location>
</feature>
<accession>A0ABT3JM96</accession>
<evidence type="ECO:0000313" key="2">
    <source>
        <dbReference type="EMBL" id="MCW4451902.1"/>
    </source>
</evidence>
<feature type="transmembrane region" description="Helical" evidence="1">
    <location>
        <begin position="253"/>
        <end position="270"/>
    </location>
</feature>
<feature type="transmembrane region" description="Helical" evidence="1">
    <location>
        <begin position="276"/>
        <end position="301"/>
    </location>
</feature>
<organism evidence="2 3">
    <name type="scientific">Kaistella yananensis</name>
    <dbReference type="NCBI Taxonomy" id="2989820"/>
    <lineage>
        <taxon>Bacteria</taxon>
        <taxon>Pseudomonadati</taxon>
        <taxon>Bacteroidota</taxon>
        <taxon>Flavobacteriia</taxon>
        <taxon>Flavobacteriales</taxon>
        <taxon>Weeksellaceae</taxon>
        <taxon>Chryseobacterium group</taxon>
        <taxon>Kaistella</taxon>
    </lineage>
</organism>
<evidence type="ECO:0008006" key="4">
    <source>
        <dbReference type="Google" id="ProtNLM"/>
    </source>
</evidence>
<sequence>MKLNLFSKLVFATLLAFLINSFVYLSFGSIYSSKILNYAEFQQQFGSGIYQHRILSGYLLIWIYEFLSTLNIDYSIFKLKFFDADAEPKMYLSFFLLNTFFLILSSAMMVLITETKNFVATSSEKLLMIAVAVFATAFSQFVIVPYDISSYFFLLLFFLSLLRYLEKNEVSNLIILVLMMAVSTLNRESSALSLALAGTLLYSEFGLKKETLIPVAVLGITFILTYFGMRLMNGSFTTNDGNLLFQNFSQPKNILGLLFWAVFFVLPLMLTKDKKAFNNIIVFHLLSIPYIAMCFYAGILYETRLYIPLFLTSLFLSRTDTKKFQ</sequence>
<keyword evidence="3" id="KW-1185">Reference proteome</keyword>
<gene>
    <name evidence="2" type="ORF">OK344_06725</name>
</gene>
<feature type="transmembrane region" description="Helical" evidence="1">
    <location>
        <begin position="125"/>
        <end position="143"/>
    </location>
</feature>